<keyword evidence="3" id="KW-0479">Metal-binding</keyword>
<feature type="transmembrane region" description="Helical" evidence="10">
    <location>
        <begin position="99"/>
        <end position="124"/>
    </location>
</feature>
<keyword evidence="7 10" id="KW-0472">Membrane</keyword>
<evidence type="ECO:0000256" key="9">
    <source>
        <dbReference type="SAM" id="MobiDB-lite"/>
    </source>
</evidence>
<evidence type="ECO:0000256" key="3">
    <source>
        <dbReference type="ARBA" id="ARBA00022723"/>
    </source>
</evidence>
<organism evidence="12 13">
    <name type="scientific">Euplotes crassus</name>
    <dbReference type="NCBI Taxonomy" id="5936"/>
    <lineage>
        <taxon>Eukaryota</taxon>
        <taxon>Sar</taxon>
        <taxon>Alveolata</taxon>
        <taxon>Ciliophora</taxon>
        <taxon>Intramacronucleata</taxon>
        <taxon>Spirotrichea</taxon>
        <taxon>Hypotrichia</taxon>
        <taxon>Euplotida</taxon>
        <taxon>Euplotidae</taxon>
        <taxon>Moneuplotes</taxon>
    </lineage>
</organism>
<feature type="domain" description="RING-type" evidence="11">
    <location>
        <begin position="281"/>
        <end position="324"/>
    </location>
</feature>
<dbReference type="PANTHER" id="PTHR46539:SF1">
    <property type="entry name" value="E3 UBIQUITIN-PROTEIN LIGASE ATL42"/>
    <property type="match status" value="1"/>
</dbReference>
<dbReference type="SUPFAM" id="SSF57850">
    <property type="entry name" value="RING/U-box"/>
    <property type="match status" value="1"/>
</dbReference>
<evidence type="ECO:0000256" key="1">
    <source>
        <dbReference type="ARBA" id="ARBA00004370"/>
    </source>
</evidence>
<dbReference type="GO" id="GO:0016020">
    <property type="term" value="C:membrane"/>
    <property type="evidence" value="ECO:0007669"/>
    <property type="project" value="UniProtKB-SubCell"/>
</dbReference>
<feature type="region of interest" description="Disordered" evidence="9">
    <location>
        <begin position="32"/>
        <end position="52"/>
    </location>
</feature>
<keyword evidence="4 8" id="KW-0863">Zinc-finger</keyword>
<dbReference type="PROSITE" id="PS50089">
    <property type="entry name" value="ZF_RING_2"/>
    <property type="match status" value="1"/>
</dbReference>
<sequence>MEAIDEEIKNEPPINKIPETVVQYQLNSSIQIEERKEEPSLQERSEENPDDSIRSIEIQPLPIVAHDYVPGDEEPNIQPDVGAYYDYYQRERLENERRFFLNLAIFRGVYEIIYLSPVIILYLVNQGKDCGASMNVVILIEILLRLCLFNLIRIPLLTFGRNSRYLMGTYRIFAILKFFGMFLWNITFIVLFSVSTNRCIDKAAVLWVSTLLVFLQSIIEFLLRVSFFLLLIVAIIAHRADPELRELREMRMDRKLIIKIVSKIKNLKLSDNELNKGEDNCCICLENFENDSIAIFLPCNKKHIFHYPCISEWLSTQARCPICKEILSMKAIEGAIKTMKNK</sequence>
<evidence type="ECO:0000256" key="8">
    <source>
        <dbReference type="PROSITE-ProRule" id="PRU00175"/>
    </source>
</evidence>
<evidence type="ECO:0000256" key="6">
    <source>
        <dbReference type="ARBA" id="ARBA00022989"/>
    </source>
</evidence>
<dbReference type="Gene3D" id="3.30.40.10">
    <property type="entry name" value="Zinc/RING finger domain, C3HC4 (zinc finger)"/>
    <property type="match status" value="1"/>
</dbReference>
<evidence type="ECO:0000256" key="5">
    <source>
        <dbReference type="ARBA" id="ARBA00022833"/>
    </source>
</evidence>
<name>A0AAD1XLL7_EUPCR</name>
<comment type="subcellular location">
    <subcellularLocation>
        <location evidence="1">Membrane</location>
    </subcellularLocation>
</comment>
<evidence type="ECO:0000256" key="4">
    <source>
        <dbReference type="ARBA" id="ARBA00022771"/>
    </source>
</evidence>
<dbReference type="Proteomes" id="UP001295684">
    <property type="component" value="Unassembled WGS sequence"/>
</dbReference>
<feature type="transmembrane region" description="Helical" evidence="10">
    <location>
        <begin position="172"/>
        <end position="192"/>
    </location>
</feature>
<keyword evidence="13" id="KW-1185">Reference proteome</keyword>
<evidence type="ECO:0000259" key="11">
    <source>
        <dbReference type="PROSITE" id="PS50089"/>
    </source>
</evidence>
<feature type="transmembrane region" description="Helical" evidence="10">
    <location>
        <begin position="204"/>
        <end position="237"/>
    </location>
</feature>
<dbReference type="PANTHER" id="PTHR46539">
    <property type="entry name" value="E3 UBIQUITIN-PROTEIN LIGASE ATL42"/>
    <property type="match status" value="1"/>
</dbReference>
<keyword evidence="5" id="KW-0862">Zinc</keyword>
<evidence type="ECO:0000313" key="13">
    <source>
        <dbReference type="Proteomes" id="UP001295684"/>
    </source>
</evidence>
<gene>
    <name evidence="12" type="ORF">ECRASSUSDP1_LOCUS16188</name>
</gene>
<dbReference type="Pfam" id="PF13639">
    <property type="entry name" value="zf-RING_2"/>
    <property type="match status" value="1"/>
</dbReference>
<proteinExistence type="predicted"/>
<dbReference type="SMART" id="SM00184">
    <property type="entry name" value="RING"/>
    <property type="match status" value="1"/>
</dbReference>
<accession>A0AAD1XLL7</accession>
<dbReference type="GO" id="GO:0008270">
    <property type="term" value="F:zinc ion binding"/>
    <property type="evidence" value="ECO:0007669"/>
    <property type="project" value="UniProtKB-KW"/>
</dbReference>
<reference evidence="12" key="1">
    <citation type="submission" date="2023-07" db="EMBL/GenBank/DDBJ databases">
        <authorList>
            <consortium name="AG Swart"/>
            <person name="Singh M."/>
            <person name="Singh A."/>
            <person name="Seah K."/>
            <person name="Emmerich C."/>
        </authorList>
    </citation>
    <scope>NUCLEOTIDE SEQUENCE</scope>
    <source>
        <strain evidence="12">DP1</strain>
    </source>
</reference>
<dbReference type="InterPro" id="IPR013083">
    <property type="entry name" value="Znf_RING/FYVE/PHD"/>
</dbReference>
<comment type="caution">
    <text evidence="12">The sequence shown here is derived from an EMBL/GenBank/DDBJ whole genome shotgun (WGS) entry which is preliminary data.</text>
</comment>
<evidence type="ECO:0000256" key="10">
    <source>
        <dbReference type="SAM" id="Phobius"/>
    </source>
</evidence>
<dbReference type="EMBL" id="CAMPGE010016257">
    <property type="protein sequence ID" value="CAI2374830.1"/>
    <property type="molecule type" value="Genomic_DNA"/>
</dbReference>
<feature type="transmembrane region" description="Helical" evidence="10">
    <location>
        <begin position="136"/>
        <end position="160"/>
    </location>
</feature>
<evidence type="ECO:0000256" key="7">
    <source>
        <dbReference type="ARBA" id="ARBA00023136"/>
    </source>
</evidence>
<evidence type="ECO:0000256" key="2">
    <source>
        <dbReference type="ARBA" id="ARBA00022692"/>
    </source>
</evidence>
<dbReference type="AlphaFoldDB" id="A0AAD1XLL7"/>
<keyword evidence="6 10" id="KW-1133">Transmembrane helix</keyword>
<keyword evidence="2 10" id="KW-0812">Transmembrane</keyword>
<protein>
    <recommendedName>
        <fullName evidence="11">RING-type domain-containing protein</fullName>
    </recommendedName>
</protein>
<evidence type="ECO:0000313" key="12">
    <source>
        <dbReference type="EMBL" id="CAI2374830.1"/>
    </source>
</evidence>
<dbReference type="InterPro" id="IPR001841">
    <property type="entry name" value="Znf_RING"/>
</dbReference>